<evidence type="ECO:0000259" key="5">
    <source>
        <dbReference type="PROSITE" id="PS51192"/>
    </source>
</evidence>
<dbReference type="CDD" id="cd17920">
    <property type="entry name" value="DEXHc_RecQ"/>
    <property type="match status" value="1"/>
</dbReference>
<dbReference type="InterPro" id="IPR001650">
    <property type="entry name" value="Helicase_C-like"/>
</dbReference>
<dbReference type="PANTHER" id="PTHR13710">
    <property type="entry name" value="DNA HELICASE RECQ FAMILY MEMBER"/>
    <property type="match status" value="1"/>
</dbReference>
<dbReference type="GO" id="GO:0006281">
    <property type="term" value="P:DNA repair"/>
    <property type="evidence" value="ECO:0007669"/>
    <property type="project" value="TreeGrafter"/>
</dbReference>
<evidence type="ECO:0000313" key="7">
    <source>
        <dbReference type="EMBL" id="AIM62979.1"/>
    </source>
</evidence>
<evidence type="ECO:0000313" key="8">
    <source>
        <dbReference type="Proteomes" id="UP000029079"/>
    </source>
</evidence>
<dbReference type="GO" id="GO:0016787">
    <property type="term" value="F:hydrolase activity"/>
    <property type="evidence" value="ECO:0007669"/>
    <property type="project" value="UniProtKB-KW"/>
</dbReference>
<organism evidence="7 8">
    <name type="scientific">Weissella ceti</name>
    <dbReference type="NCBI Taxonomy" id="759620"/>
    <lineage>
        <taxon>Bacteria</taxon>
        <taxon>Bacillati</taxon>
        <taxon>Bacillota</taxon>
        <taxon>Bacilli</taxon>
        <taxon>Lactobacillales</taxon>
        <taxon>Lactobacillaceae</taxon>
        <taxon>Weissella</taxon>
    </lineage>
</organism>
<accession>A0A075TVS5</accession>
<proteinExistence type="predicted"/>
<dbReference type="PROSITE" id="PS51194">
    <property type="entry name" value="HELICASE_CTER"/>
    <property type="match status" value="1"/>
</dbReference>
<feature type="domain" description="Helicase ATP-binding" evidence="5">
    <location>
        <begin position="28"/>
        <end position="195"/>
    </location>
</feature>
<sequence>MISEQNVLQTLKSRFGFDAFKPGQSEIISALLADESVMAMLPTGGGKSLIYQMVGYLRPGVTIIVTPLLSLMQDQVARLNYQGERAVVAFNSTLTGYERQRVLARLGQYRFVFISPEMLSQEDVISAFQQVDINLMVIDEAHTMLTWGPDFRPDYLALPQIHERLNTPQLLLLTATATPEMLAKLKDDFAKETRKWFTYVESVNRPNIYLHTEHFTQRQDKKERLASLITTLKGPGLVYFSSRKQATAMARELQRETGKRIAAYHGGLESTERFRIQQQFMLGQLDVIMATSAFGMGIDKDNIRYVIHYHMSSDIPNYLQEFGRAGRNGDTAVAILLFAPGDEQLHYGLIDQTIPEKQAIQAFYETGRIKSPEQQRLLAYYQQAGYSEIDVKNIMAERREKRYADLDKMRQYANANGRLREQILMFFSESIQEEQKAFESVGQRKWHPEELGLVGETVPETTTELLDWQQQLQKMFKKR</sequence>
<dbReference type="GO" id="GO:0003676">
    <property type="term" value="F:nucleic acid binding"/>
    <property type="evidence" value="ECO:0007669"/>
    <property type="project" value="InterPro"/>
</dbReference>
<dbReference type="KEGG" id="wct:WS74_0727"/>
<reference evidence="7 8" key="1">
    <citation type="journal article" date="2014" name="Genome Announc.">
        <title>Complete Genome Sequences of Fish Pathogenic Weissella ceti Strains WS74 and WS105.</title>
        <authorList>
            <person name="Figueiredo H.C."/>
            <person name="Leal C.A."/>
            <person name="Dorella F.A."/>
            <person name="Carvalho A.F."/>
            <person name="Soares S.C."/>
            <person name="Pereira F.L."/>
            <person name="Azevedo V.A."/>
        </authorList>
    </citation>
    <scope>NUCLEOTIDE SEQUENCE [LARGE SCALE GENOMIC DNA]</scope>
    <source>
        <strain evidence="7 8">WS74</strain>
    </source>
</reference>
<dbReference type="STRING" id="759620.WS105_0787"/>
<dbReference type="RefSeq" id="WP_009496458.1">
    <property type="nucleotide sequence ID" value="NZ_CP009223.1"/>
</dbReference>
<dbReference type="Proteomes" id="UP000029079">
    <property type="component" value="Chromosome"/>
</dbReference>
<dbReference type="GO" id="GO:0030894">
    <property type="term" value="C:replisome"/>
    <property type="evidence" value="ECO:0007669"/>
    <property type="project" value="TreeGrafter"/>
</dbReference>
<dbReference type="AlphaFoldDB" id="A0A075TVS5"/>
<name>A0A075TVS5_9LACO</name>
<dbReference type="InterPro" id="IPR004589">
    <property type="entry name" value="DNA_helicase_ATP-dep_RecQ"/>
</dbReference>
<dbReference type="Pfam" id="PF00271">
    <property type="entry name" value="Helicase_C"/>
    <property type="match status" value="1"/>
</dbReference>
<keyword evidence="3 7" id="KW-0347">Helicase</keyword>
<dbReference type="InterPro" id="IPR011545">
    <property type="entry name" value="DEAD/DEAH_box_helicase_dom"/>
</dbReference>
<evidence type="ECO:0000259" key="6">
    <source>
        <dbReference type="PROSITE" id="PS51194"/>
    </source>
</evidence>
<dbReference type="GO" id="GO:0006310">
    <property type="term" value="P:DNA recombination"/>
    <property type="evidence" value="ECO:0007669"/>
    <property type="project" value="InterPro"/>
</dbReference>
<reference evidence="8" key="2">
    <citation type="submission" date="2014-08" db="EMBL/GenBank/DDBJ databases">
        <title>Complete genome of Weissella ceti strain WS74 isolated from diseased rainbow trout in Brazil.</title>
        <authorList>
            <person name="Figueiredo H.C.P."/>
            <person name="Leal C.A.G."/>
            <person name="Pereira F.L."/>
            <person name="Soares S.C."/>
            <person name="Dorella F.A."/>
            <person name="Carvalho A.F."/>
            <person name="Azevedo V.A.C."/>
        </authorList>
    </citation>
    <scope>NUCLEOTIDE SEQUENCE [LARGE SCALE GENOMIC DNA]</scope>
    <source>
        <strain evidence="8">WS74</strain>
    </source>
</reference>
<dbReference type="InterPro" id="IPR027417">
    <property type="entry name" value="P-loop_NTPase"/>
</dbReference>
<dbReference type="GO" id="GO:0043138">
    <property type="term" value="F:3'-5' DNA helicase activity"/>
    <property type="evidence" value="ECO:0007669"/>
    <property type="project" value="TreeGrafter"/>
</dbReference>
<dbReference type="SUPFAM" id="SSF52540">
    <property type="entry name" value="P-loop containing nucleoside triphosphate hydrolases"/>
    <property type="match status" value="1"/>
</dbReference>
<dbReference type="PROSITE" id="PS51192">
    <property type="entry name" value="HELICASE_ATP_BIND_1"/>
    <property type="match status" value="1"/>
</dbReference>
<dbReference type="Gene3D" id="3.40.50.300">
    <property type="entry name" value="P-loop containing nucleotide triphosphate hydrolases"/>
    <property type="match status" value="2"/>
</dbReference>
<evidence type="ECO:0000256" key="4">
    <source>
        <dbReference type="ARBA" id="ARBA00022840"/>
    </source>
</evidence>
<evidence type="ECO:0000256" key="2">
    <source>
        <dbReference type="ARBA" id="ARBA00022801"/>
    </source>
</evidence>
<protein>
    <submittedName>
        <fullName evidence="7">ATP-dependent DNA helicase, RecQ family</fullName>
    </submittedName>
</protein>
<evidence type="ECO:0000256" key="3">
    <source>
        <dbReference type="ARBA" id="ARBA00022806"/>
    </source>
</evidence>
<keyword evidence="4" id="KW-0067">ATP-binding</keyword>
<dbReference type="OrthoDB" id="9763310at2"/>
<dbReference type="Pfam" id="PF00270">
    <property type="entry name" value="DEAD"/>
    <property type="match status" value="1"/>
</dbReference>
<dbReference type="GO" id="GO:0005524">
    <property type="term" value="F:ATP binding"/>
    <property type="evidence" value="ECO:0007669"/>
    <property type="project" value="UniProtKB-KW"/>
</dbReference>
<feature type="domain" description="Helicase C-terminal" evidence="6">
    <location>
        <begin position="224"/>
        <end position="379"/>
    </location>
</feature>
<dbReference type="EMBL" id="CP009223">
    <property type="protein sequence ID" value="AIM62979.1"/>
    <property type="molecule type" value="Genomic_DNA"/>
</dbReference>
<gene>
    <name evidence="7" type="ORF">WS74_0727</name>
</gene>
<dbReference type="GO" id="GO:0009378">
    <property type="term" value="F:four-way junction helicase activity"/>
    <property type="evidence" value="ECO:0007669"/>
    <property type="project" value="TreeGrafter"/>
</dbReference>
<keyword evidence="2" id="KW-0378">Hydrolase</keyword>
<dbReference type="GO" id="GO:0043590">
    <property type="term" value="C:bacterial nucleoid"/>
    <property type="evidence" value="ECO:0007669"/>
    <property type="project" value="TreeGrafter"/>
</dbReference>
<dbReference type="GO" id="GO:0005737">
    <property type="term" value="C:cytoplasm"/>
    <property type="evidence" value="ECO:0007669"/>
    <property type="project" value="TreeGrafter"/>
</dbReference>
<dbReference type="SMART" id="SM00490">
    <property type="entry name" value="HELICc"/>
    <property type="match status" value="1"/>
</dbReference>
<dbReference type="KEGG" id="wce:WS08_0725"/>
<dbReference type="NCBIfam" id="TIGR00614">
    <property type="entry name" value="recQ_fam"/>
    <property type="match status" value="1"/>
</dbReference>
<dbReference type="SMART" id="SM00487">
    <property type="entry name" value="DEXDc"/>
    <property type="match status" value="1"/>
</dbReference>
<evidence type="ECO:0000256" key="1">
    <source>
        <dbReference type="ARBA" id="ARBA00022741"/>
    </source>
</evidence>
<keyword evidence="1" id="KW-0547">Nucleotide-binding</keyword>
<dbReference type="InterPro" id="IPR014001">
    <property type="entry name" value="Helicase_ATP-bd"/>
</dbReference>
<dbReference type="PANTHER" id="PTHR13710:SF84">
    <property type="entry name" value="ATP-DEPENDENT DNA HELICASE RECS-RELATED"/>
    <property type="match status" value="1"/>
</dbReference>
<keyword evidence="8" id="KW-1185">Reference proteome</keyword>